<dbReference type="PANTHER" id="PTHR47878">
    <property type="entry name" value="OXIDOREDUCTASE FAD/NAD(P)-BINDING DOMAIN PROTEIN"/>
    <property type="match status" value="1"/>
</dbReference>
<dbReference type="SUPFAM" id="SSF63380">
    <property type="entry name" value="Riboflavin synthase domain-like"/>
    <property type="match status" value="1"/>
</dbReference>
<protein>
    <recommendedName>
        <fullName evidence="2">FAD-binding FR-type domain-containing protein</fullName>
    </recommendedName>
</protein>
<dbReference type="Gene3D" id="3.40.50.80">
    <property type="entry name" value="Nucleotide-binding domain of ferredoxin-NADP reductase (FNR) module"/>
    <property type="match status" value="1"/>
</dbReference>
<evidence type="ECO:0000259" key="2">
    <source>
        <dbReference type="PROSITE" id="PS51384"/>
    </source>
</evidence>
<dbReference type="InterPro" id="IPR017938">
    <property type="entry name" value="Riboflavin_synthase-like_b-brl"/>
</dbReference>
<dbReference type="InterPro" id="IPR008333">
    <property type="entry name" value="Cbr1-like_FAD-bd_dom"/>
</dbReference>
<feature type="non-terminal residue" evidence="3">
    <location>
        <position position="132"/>
    </location>
</feature>
<feature type="domain" description="FAD-binding FR-type" evidence="2">
    <location>
        <begin position="1"/>
        <end position="102"/>
    </location>
</feature>
<organism evidence="3">
    <name type="scientific">marine metagenome</name>
    <dbReference type="NCBI Taxonomy" id="408172"/>
    <lineage>
        <taxon>unclassified sequences</taxon>
        <taxon>metagenomes</taxon>
        <taxon>ecological metagenomes</taxon>
    </lineage>
</organism>
<sequence length="132" mass="14880">MTVLMTERVTHVHHWNDTLFSFRTTRDPSYRFKNGHFTMVGLPSDGRPLMRAYSFASANYEDELEFFSIKVPDGALTSKLQTLAIGDEVLVGKRSTGTLIPDNMIPGRYLYLLATGTGIAPFMSIIKDPEIY</sequence>
<evidence type="ECO:0000313" key="3">
    <source>
        <dbReference type="EMBL" id="SVB92990.1"/>
    </source>
</evidence>
<gene>
    <name evidence="3" type="ORF">METZ01_LOCUS245844</name>
</gene>
<proteinExistence type="predicted"/>
<accession>A0A382I032</accession>
<dbReference type="SUPFAM" id="SSF52343">
    <property type="entry name" value="Ferredoxin reductase-like, C-terminal NADP-linked domain"/>
    <property type="match status" value="1"/>
</dbReference>
<dbReference type="InterPro" id="IPR039261">
    <property type="entry name" value="FNR_nucleotide-bd"/>
</dbReference>
<dbReference type="GO" id="GO:0042167">
    <property type="term" value="P:heme catabolic process"/>
    <property type="evidence" value="ECO:0007669"/>
    <property type="project" value="TreeGrafter"/>
</dbReference>
<dbReference type="Pfam" id="PF00970">
    <property type="entry name" value="FAD_binding_6"/>
    <property type="match status" value="1"/>
</dbReference>
<dbReference type="Gene3D" id="2.40.30.10">
    <property type="entry name" value="Translation factors"/>
    <property type="match status" value="1"/>
</dbReference>
<dbReference type="AlphaFoldDB" id="A0A382I032"/>
<keyword evidence="1" id="KW-1133">Transmembrane helix</keyword>
<reference evidence="3" key="1">
    <citation type="submission" date="2018-05" db="EMBL/GenBank/DDBJ databases">
        <authorList>
            <person name="Lanie J.A."/>
            <person name="Ng W.-L."/>
            <person name="Kazmierczak K.M."/>
            <person name="Andrzejewski T.M."/>
            <person name="Davidsen T.M."/>
            <person name="Wayne K.J."/>
            <person name="Tettelin H."/>
            <person name="Glass J.I."/>
            <person name="Rusch D."/>
            <person name="Podicherti R."/>
            <person name="Tsui H.-C.T."/>
            <person name="Winkler M.E."/>
        </authorList>
    </citation>
    <scope>NUCLEOTIDE SEQUENCE</scope>
</reference>
<evidence type="ECO:0000256" key="1">
    <source>
        <dbReference type="SAM" id="Phobius"/>
    </source>
</evidence>
<keyword evidence="1" id="KW-0812">Transmembrane</keyword>
<dbReference type="EMBL" id="UINC01064377">
    <property type="protein sequence ID" value="SVB92990.1"/>
    <property type="molecule type" value="Genomic_DNA"/>
</dbReference>
<feature type="transmembrane region" description="Helical" evidence="1">
    <location>
        <begin position="109"/>
        <end position="126"/>
    </location>
</feature>
<dbReference type="PROSITE" id="PS51384">
    <property type="entry name" value="FAD_FR"/>
    <property type="match status" value="1"/>
</dbReference>
<dbReference type="PANTHER" id="PTHR47878:SF1">
    <property type="entry name" value="FLAVODOXIN_FERREDOXIN--NADP REDUCTASE"/>
    <property type="match status" value="1"/>
</dbReference>
<dbReference type="GO" id="GO:0034599">
    <property type="term" value="P:cellular response to oxidative stress"/>
    <property type="evidence" value="ECO:0007669"/>
    <property type="project" value="TreeGrafter"/>
</dbReference>
<dbReference type="InterPro" id="IPR017927">
    <property type="entry name" value="FAD-bd_FR_type"/>
</dbReference>
<keyword evidence="1" id="KW-0472">Membrane</keyword>
<name>A0A382I032_9ZZZZ</name>
<dbReference type="InterPro" id="IPR051930">
    <property type="entry name" value="FNR_type-1"/>
</dbReference>
<dbReference type="GO" id="GO:0016491">
    <property type="term" value="F:oxidoreductase activity"/>
    <property type="evidence" value="ECO:0007669"/>
    <property type="project" value="InterPro"/>
</dbReference>